<sequence length="149" mass="15957">MSNFVETTRDIISTNTRYGMHSWGPRGLPEFPLDSVPPDATIMSYSPESVEKLASFQSFSILRTAALGITKVVAKTPLPPQTIGGRPVSRFGRRSGNKAERSSRRYHPAGTHPSLHNQLGGAPFGPAGTGKAESVKAFGVEMGQFLAVS</sequence>
<keyword evidence="4" id="KW-1185">Reference proteome</keyword>
<comment type="caution">
    <text evidence="3">The sequence shown here is derived from an EMBL/GenBank/DDBJ whole genome shotgun (WGS) entry which is preliminary data.</text>
</comment>
<evidence type="ECO:0000256" key="1">
    <source>
        <dbReference type="SAM" id="MobiDB-lite"/>
    </source>
</evidence>
<dbReference type="Pfam" id="PF12774">
    <property type="entry name" value="AAA_6"/>
    <property type="match status" value="1"/>
</dbReference>
<dbReference type="InterPro" id="IPR027417">
    <property type="entry name" value="P-loop_NTPase"/>
</dbReference>
<dbReference type="AlphaFoldDB" id="A0AA38UDH1"/>
<protein>
    <recommendedName>
        <fullName evidence="2">Dynein heavy chain hydrolytic ATP-binding dynein motor region domain-containing protein</fullName>
    </recommendedName>
</protein>
<proteinExistence type="predicted"/>
<dbReference type="Proteomes" id="UP001163846">
    <property type="component" value="Unassembled WGS sequence"/>
</dbReference>
<gene>
    <name evidence="3" type="ORF">F5878DRAFT_664988</name>
</gene>
<evidence type="ECO:0000313" key="4">
    <source>
        <dbReference type="Proteomes" id="UP001163846"/>
    </source>
</evidence>
<feature type="domain" description="Dynein heavy chain hydrolytic ATP-binding dynein motor region" evidence="2">
    <location>
        <begin position="114"/>
        <end position="148"/>
    </location>
</feature>
<evidence type="ECO:0000259" key="2">
    <source>
        <dbReference type="Pfam" id="PF12774"/>
    </source>
</evidence>
<organism evidence="3 4">
    <name type="scientific">Lentinula raphanica</name>
    <dbReference type="NCBI Taxonomy" id="153919"/>
    <lineage>
        <taxon>Eukaryota</taxon>
        <taxon>Fungi</taxon>
        <taxon>Dikarya</taxon>
        <taxon>Basidiomycota</taxon>
        <taxon>Agaricomycotina</taxon>
        <taxon>Agaricomycetes</taxon>
        <taxon>Agaricomycetidae</taxon>
        <taxon>Agaricales</taxon>
        <taxon>Marasmiineae</taxon>
        <taxon>Omphalotaceae</taxon>
        <taxon>Lentinula</taxon>
    </lineage>
</organism>
<dbReference type="InterPro" id="IPR035699">
    <property type="entry name" value="AAA_6"/>
</dbReference>
<name>A0AA38UDH1_9AGAR</name>
<dbReference type="GO" id="GO:0005524">
    <property type="term" value="F:ATP binding"/>
    <property type="evidence" value="ECO:0007669"/>
    <property type="project" value="InterPro"/>
</dbReference>
<dbReference type="EMBL" id="MU806566">
    <property type="protein sequence ID" value="KAJ3834197.1"/>
    <property type="molecule type" value="Genomic_DNA"/>
</dbReference>
<dbReference type="Gene3D" id="3.40.50.300">
    <property type="entry name" value="P-loop containing nucleotide triphosphate hydrolases"/>
    <property type="match status" value="1"/>
</dbReference>
<feature type="region of interest" description="Disordered" evidence="1">
    <location>
        <begin position="77"/>
        <end position="128"/>
    </location>
</feature>
<evidence type="ECO:0000313" key="3">
    <source>
        <dbReference type="EMBL" id="KAJ3834197.1"/>
    </source>
</evidence>
<reference evidence="3" key="1">
    <citation type="submission" date="2022-08" db="EMBL/GenBank/DDBJ databases">
        <authorList>
            <consortium name="DOE Joint Genome Institute"/>
            <person name="Min B."/>
            <person name="Riley R."/>
            <person name="Sierra-Patev S."/>
            <person name="Naranjo-Ortiz M."/>
            <person name="Looney B."/>
            <person name="Konkel Z."/>
            <person name="Slot J.C."/>
            <person name="Sakamoto Y."/>
            <person name="Steenwyk J.L."/>
            <person name="Rokas A."/>
            <person name="Carro J."/>
            <person name="Camarero S."/>
            <person name="Ferreira P."/>
            <person name="Molpeceres G."/>
            <person name="Ruiz-Duenas F.J."/>
            <person name="Serrano A."/>
            <person name="Henrissat B."/>
            <person name="Drula E."/>
            <person name="Hughes K.W."/>
            <person name="Mata J.L."/>
            <person name="Ishikawa N.K."/>
            <person name="Vargas-Isla R."/>
            <person name="Ushijima S."/>
            <person name="Smith C.A."/>
            <person name="Ahrendt S."/>
            <person name="Andreopoulos W."/>
            <person name="He G."/>
            <person name="Labutti K."/>
            <person name="Lipzen A."/>
            <person name="Ng V."/>
            <person name="Sandor L."/>
            <person name="Barry K."/>
            <person name="Martinez A.T."/>
            <person name="Xiao Y."/>
            <person name="Gibbons J.G."/>
            <person name="Terashima K."/>
            <person name="Hibbett D.S."/>
            <person name="Grigoriev I.V."/>
        </authorList>
    </citation>
    <scope>NUCLEOTIDE SEQUENCE</scope>
    <source>
        <strain evidence="3">TFB9207</strain>
    </source>
</reference>
<accession>A0AA38UDH1</accession>